<sequence>MEFRLSFGSRKAEERMFGNYTRNSYKRLNKEHSGRRKLKIMRIKDMQLKSPPDVKACEDRVSMFSSPLAVFARLKTAYVNLLQKAGSVDDIRELFGSVNTNGERSSSTGLTKFERQYLEHLKRILEDGQSVVI</sequence>
<reference evidence="2" key="1">
    <citation type="journal article" date="2024" name="Proc. Natl. Acad. Sci. U.S.A.">
        <title>Extraordinary preservation of gene collinearity over three hundred million years revealed in homosporous lycophytes.</title>
        <authorList>
            <person name="Li C."/>
            <person name="Wickell D."/>
            <person name="Kuo L.Y."/>
            <person name="Chen X."/>
            <person name="Nie B."/>
            <person name="Liao X."/>
            <person name="Peng D."/>
            <person name="Ji J."/>
            <person name="Jenkins J."/>
            <person name="Williams M."/>
            <person name="Shu S."/>
            <person name="Plott C."/>
            <person name="Barry K."/>
            <person name="Rajasekar S."/>
            <person name="Grimwood J."/>
            <person name="Han X."/>
            <person name="Sun S."/>
            <person name="Hou Z."/>
            <person name="He W."/>
            <person name="Dai G."/>
            <person name="Sun C."/>
            <person name="Schmutz J."/>
            <person name="Leebens-Mack J.H."/>
            <person name="Li F.W."/>
            <person name="Wang L."/>
        </authorList>
    </citation>
    <scope>NUCLEOTIDE SEQUENCE [LARGE SCALE GENOMIC DNA]</scope>
    <source>
        <strain evidence="2">cv. PW_Plant_1</strain>
    </source>
</reference>
<organism evidence="1 2">
    <name type="scientific">Diphasiastrum complanatum</name>
    <name type="common">Issler's clubmoss</name>
    <name type="synonym">Lycopodium complanatum</name>
    <dbReference type="NCBI Taxonomy" id="34168"/>
    <lineage>
        <taxon>Eukaryota</taxon>
        <taxon>Viridiplantae</taxon>
        <taxon>Streptophyta</taxon>
        <taxon>Embryophyta</taxon>
        <taxon>Tracheophyta</taxon>
        <taxon>Lycopodiopsida</taxon>
        <taxon>Lycopodiales</taxon>
        <taxon>Lycopodiaceae</taxon>
        <taxon>Lycopodioideae</taxon>
        <taxon>Diphasiastrum</taxon>
    </lineage>
</organism>
<comment type="caution">
    <text evidence="1">The sequence shown here is derived from an EMBL/GenBank/DDBJ whole genome shotgun (WGS) entry which is preliminary data.</text>
</comment>
<accession>A0ACC2BTI7</accession>
<dbReference type="EMBL" id="CM055104">
    <property type="protein sequence ID" value="KAJ7532839.1"/>
    <property type="molecule type" value="Genomic_DNA"/>
</dbReference>
<gene>
    <name evidence="1" type="ORF">O6H91_13G022300</name>
</gene>
<protein>
    <submittedName>
        <fullName evidence="1">Uncharacterized protein</fullName>
    </submittedName>
</protein>
<evidence type="ECO:0000313" key="2">
    <source>
        <dbReference type="Proteomes" id="UP001162992"/>
    </source>
</evidence>
<evidence type="ECO:0000313" key="1">
    <source>
        <dbReference type="EMBL" id="KAJ7532839.1"/>
    </source>
</evidence>
<name>A0ACC2BTI7_DIPCM</name>
<dbReference type="Proteomes" id="UP001162992">
    <property type="component" value="Chromosome 13"/>
</dbReference>
<proteinExistence type="predicted"/>
<keyword evidence="2" id="KW-1185">Reference proteome</keyword>